<evidence type="ECO:0000313" key="1">
    <source>
        <dbReference type="EMBL" id="KAL0367153.1"/>
    </source>
</evidence>
<protein>
    <submittedName>
        <fullName evidence="1">Uncharacterized protein</fullName>
    </submittedName>
</protein>
<sequence length="113" mass="13210">MFGIEVTPRGRSGGLMLLWDKNLTVQIHSYSTDYIDVDIYGDEVSEGWRFTGFYGNPEVARRKASWERLFRLSQESTKPWLCSGDFNEVLFQHEKMGIARPSWQIQDFRNALQ</sequence>
<comment type="caution">
    <text evidence="1">The sequence shown here is derived from an EMBL/GenBank/DDBJ whole genome shotgun (WGS) entry which is preliminary data.</text>
</comment>
<dbReference type="SUPFAM" id="SSF56219">
    <property type="entry name" value="DNase I-like"/>
    <property type="match status" value="1"/>
</dbReference>
<reference evidence="1" key="1">
    <citation type="submission" date="2020-06" db="EMBL/GenBank/DDBJ databases">
        <authorList>
            <person name="Li T."/>
            <person name="Hu X."/>
            <person name="Zhang T."/>
            <person name="Song X."/>
            <person name="Zhang H."/>
            <person name="Dai N."/>
            <person name="Sheng W."/>
            <person name="Hou X."/>
            <person name="Wei L."/>
        </authorList>
    </citation>
    <scope>NUCLEOTIDE SEQUENCE</scope>
    <source>
        <strain evidence="1">G02</strain>
        <tissue evidence="1">Leaf</tissue>
    </source>
</reference>
<name>A0AAW2QH71_SESRA</name>
<organism evidence="1">
    <name type="scientific">Sesamum radiatum</name>
    <name type="common">Black benniseed</name>
    <dbReference type="NCBI Taxonomy" id="300843"/>
    <lineage>
        <taxon>Eukaryota</taxon>
        <taxon>Viridiplantae</taxon>
        <taxon>Streptophyta</taxon>
        <taxon>Embryophyta</taxon>
        <taxon>Tracheophyta</taxon>
        <taxon>Spermatophyta</taxon>
        <taxon>Magnoliopsida</taxon>
        <taxon>eudicotyledons</taxon>
        <taxon>Gunneridae</taxon>
        <taxon>Pentapetalae</taxon>
        <taxon>asterids</taxon>
        <taxon>lamiids</taxon>
        <taxon>Lamiales</taxon>
        <taxon>Pedaliaceae</taxon>
        <taxon>Sesamum</taxon>
    </lineage>
</organism>
<reference evidence="1" key="2">
    <citation type="journal article" date="2024" name="Plant">
        <title>Genomic evolution and insights into agronomic trait innovations of Sesamum species.</title>
        <authorList>
            <person name="Miao H."/>
            <person name="Wang L."/>
            <person name="Qu L."/>
            <person name="Liu H."/>
            <person name="Sun Y."/>
            <person name="Le M."/>
            <person name="Wang Q."/>
            <person name="Wei S."/>
            <person name="Zheng Y."/>
            <person name="Lin W."/>
            <person name="Duan Y."/>
            <person name="Cao H."/>
            <person name="Xiong S."/>
            <person name="Wang X."/>
            <person name="Wei L."/>
            <person name="Li C."/>
            <person name="Ma Q."/>
            <person name="Ju M."/>
            <person name="Zhao R."/>
            <person name="Li G."/>
            <person name="Mu C."/>
            <person name="Tian Q."/>
            <person name="Mei H."/>
            <person name="Zhang T."/>
            <person name="Gao T."/>
            <person name="Zhang H."/>
        </authorList>
    </citation>
    <scope>NUCLEOTIDE SEQUENCE</scope>
    <source>
        <strain evidence="1">G02</strain>
    </source>
</reference>
<accession>A0AAW2QH71</accession>
<dbReference type="AlphaFoldDB" id="A0AAW2QH71"/>
<dbReference type="Gene3D" id="3.60.10.10">
    <property type="entry name" value="Endonuclease/exonuclease/phosphatase"/>
    <property type="match status" value="1"/>
</dbReference>
<gene>
    <name evidence="1" type="ORF">Sradi_3605400</name>
</gene>
<dbReference type="InterPro" id="IPR036691">
    <property type="entry name" value="Endo/exonu/phosph_ase_sf"/>
</dbReference>
<dbReference type="EMBL" id="JACGWJ010000015">
    <property type="protein sequence ID" value="KAL0367153.1"/>
    <property type="molecule type" value="Genomic_DNA"/>
</dbReference>
<proteinExistence type="predicted"/>
<dbReference type="PANTHER" id="PTHR35218">
    <property type="entry name" value="RNASE H DOMAIN-CONTAINING PROTEIN"/>
    <property type="match status" value="1"/>
</dbReference>
<dbReference type="PANTHER" id="PTHR35218:SF9">
    <property type="entry name" value="ENDONUCLEASE_EXONUCLEASE_PHOSPHATASE DOMAIN-CONTAINING PROTEIN"/>
    <property type="match status" value="1"/>
</dbReference>